<dbReference type="Proteomes" id="UP000288212">
    <property type="component" value="Unassembled WGS sequence"/>
</dbReference>
<dbReference type="Gene3D" id="1.10.150.80">
    <property type="entry name" value="HRDC domain"/>
    <property type="match status" value="2"/>
</dbReference>
<dbReference type="InterPro" id="IPR006292">
    <property type="entry name" value="RNase_D"/>
</dbReference>
<dbReference type="PROSITE" id="PS50967">
    <property type="entry name" value="HRDC"/>
    <property type="match status" value="1"/>
</dbReference>
<dbReference type="Gene3D" id="3.30.420.10">
    <property type="entry name" value="Ribonuclease H-like superfamily/Ribonuclease H"/>
    <property type="match status" value="1"/>
</dbReference>
<dbReference type="SUPFAM" id="SSF47819">
    <property type="entry name" value="HRDC-like"/>
    <property type="match status" value="2"/>
</dbReference>
<dbReference type="PANTHER" id="PTHR47649">
    <property type="entry name" value="RIBONUCLEASE D"/>
    <property type="match status" value="1"/>
</dbReference>
<dbReference type="InterPro" id="IPR002562">
    <property type="entry name" value="3'-5'_exonuclease_dom"/>
</dbReference>
<feature type="domain" description="HRDC" evidence="7">
    <location>
        <begin position="229"/>
        <end position="309"/>
    </location>
</feature>
<sequence>MTSASQDNSASAAESATDDRMSDYRMINATGELVAFCDRAAAKGYVIVDTEFVRTRTYYAQLGLVQASCAGEAVLIDPLNGVDLQPLWQLLSSGVEVILHAGGEDLELFHRYDALPKKLFDSQVAHAFLTDGSQIGYAGLVEKMLGIAVDKSQSRTDWLQRPLSKAQLDYAAADVIYLERLQVELKEQVEQLPFADLVWQECREQVQKRARDVAPQVAWRDIGGVSLLPGTGRAILRELAAWRLQTARTNDVALPFILRDPVMVEIARTRPQNRHQLGQIADIHPRSLRLYGDAVLSCVAAGEAVPASEQPEDIPRYDQLPGYKRFFKAAKALFADVAEETGIPVSLLGSRKQINDVFVYAHFTSEASKSLIAKPDLCSGWRADLLVDGLQALLAESKR</sequence>
<dbReference type="InterPro" id="IPR048579">
    <property type="entry name" value="RNAseD_HRDC_C"/>
</dbReference>
<dbReference type="InterPro" id="IPR002121">
    <property type="entry name" value="HRDC_dom"/>
</dbReference>
<evidence type="ECO:0000256" key="5">
    <source>
        <dbReference type="ARBA" id="ARBA00022839"/>
    </source>
</evidence>
<dbReference type="GO" id="GO:0000166">
    <property type="term" value="F:nucleotide binding"/>
    <property type="evidence" value="ECO:0007669"/>
    <property type="project" value="InterPro"/>
</dbReference>
<evidence type="ECO:0000313" key="9">
    <source>
        <dbReference type="Proteomes" id="UP000288212"/>
    </source>
</evidence>
<proteinExistence type="inferred from homology"/>
<evidence type="ECO:0000259" key="7">
    <source>
        <dbReference type="PROSITE" id="PS50967"/>
    </source>
</evidence>
<keyword evidence="3 6" id="KW-0540">Nuclease</keyword>
<keyword evidence="9" id="KW-1185">Reference proteome</keyword>
<dbReference type="SUPFAM" id="SSF53098">
    <property type="entry name" value="Ribonuclease H-like"/>
    <property type="match status" value="1"/>
</dbReference>
<comment type="function">
    <text evidence="6">Exonuclease involved in the 3' processing of various precursor tRNAs. Initiates hydrolysis at the 3'-terminus of an RNA molecule and releases 5'-mononucleotides.</text>
</comment>
<keyword evidence="5 6" id="KW-0269">Exonuclease</keyword>
<comment type="caution">
    <text evidence="8">The sequence shown here is derived from an EMBL/GenBank/DDBJ whole genome shotgun (WGS) entry which is preliminary data.</text>
</comment>
<dbReference type="NCBIfam" id="TIGR01388">
    <property type="entry name" value="rnd"/>
    <property type="match status" value="1"/>
</dbReference>
<keyword evidence="1 6" id="KW-0963">Cytoplasm</keyword>
<organism evidence="8 9">
    <name type="scientific">Aliidiomarina haloalkalitolerans</name>
    <dbReference type="NCBI Taxonomy" id="859059"/>
    <lineage>
        <taxon>Bacteria</taxon>
        <taxon>Pseudomonadati</taxon>
        <taxon>Pseudomonadota</taxon>
        <taxon>Gammaproteobacteria</taxon>
        <taxon>Alteromonadales</taxon>
        <taxon>Idiomarinaceae</taxon>
        <taxon>Aliidiomarina</taxon>
    </lineage>
</organism>
<dbReference type="EMBL" id="PIPI01000001">
    <property type="protein sequence ID" value="RUO21349.1"/>
    <property type="molecule type" value="Genomic_DNA"/>
</dbReference>
<evidence type="ECO:0000256" key="3">
    <source>
        <dbReference type="ARBA" id="ARBA00022722"/>
    </source>
</evidence>
<dbReference type="GO" id="GO:0003676">
    <property type="term" value="F:nucleic acid binding"/>
    <property type="evidence" value="ECO:0007669"/>
    <property type="project" value="InterPro"/>
</dbReference>
<dbReference type="AlphaFoldDB" id="A0A432VXF2"/>
<comment type="subcellular location">
    <subcellularLocation>
        <location evidence="6">Cytoplasm</location>
    </subcellularLocation>
</comment>
<dbReference type="HAMAP" id="MF_01899">
    <property type="entry name" value="RNase_D"/>
    <property type="match status" value="1"/>
</dbReference>
<dbReference type="Pfam" id="PF21293">
    <property type="entry name" value="RNAseD_HRDC_C"/>
    <property type="match status" value="1"/>
</dbReference>
<dbReference type="GO" id="GO:0033890">
    <property type="term" value="F:ribonuclease D activity"/>
    <property type="evidence" value="ECO:0007669"/>
    <property type="project" value="UniProtKB-UniRule"/>
</dbReference>
<reference evidence="8 9" key="1">
    <citation type="journal article" date="2011" name="Front. Microbiol.">
        <title>Genomic signatures of strain selection and enhancement in Bacillus atrophaeus var. globigii, a historical biowarfare simulant.</title>
        <authorList>
            <person name="Gibbons H.S."/>
            <person name="Broomall S.M."/>
            <person name="McNew L.A."/>
            <person name="Daligault H."/>
            <person name="Chapman C."/>
            <person name="Bruce D."/>
            <person name="Karavis M."/>
            <person name="Krepps M."/>
            <person name="McGregor P.A."/>
            <person name="Hong C."/>
            <person name="Park K.H."/>
            <person name="Akmal A."/>
            <person name="Feldman A."/>
            <person name="Lin J.S."/>
            <person name="Chang W.E."/>
            <person name="Higgs B.W."/>
            <person name="Demirev P."/>
            <person name="Lindquist J."/>
            <person name="Liem A."/>
            <person name="Fochler E."/>
            <person name="Read T.D."/>
            <person name="Tapia R."/>
            <person name="Johnson S."/>
            <person name="Bishop-Lilly K.A."/>
            <person name="Detter C."/>
            <person name="Han C."/>
            <person name="Sozhamannan S."/>
            <person name="Rosenzweig C.N."/>
            <person name="Skowronski E.W."/>
        </authorList>
    </citation>
    <scope>NUCLEOTIDE SEQUENCE [LARGE SCALE GENOMIC DNA]</scope>
    <source>
        <strain evidence="8 9">AK5</strain>
    </source>
</reference>
<dbReference type="SMART" id="SM00474">
    <property type="entry name" value="35EXOc"/>
    <property type="match status" value="1"/>
</dbReference>
<comment type="catalytic activity">
    <reaction evidence="6">
        <text>Exonucleolytic cleavage that removes extra residues from the 3'-terminus of tRNA to produce 5'-mononucleotides.</text>
        <dbReference type="EC" id="3.1.13.5"/>
    </reaction>
</comment>
<protein>
    <recommendedName>
        <fullName evidence="6">Ribonuclease D</fullName>
        <shortName evidence="6">RNase D</shortName>
        <ecNumber evidence="6">3.1.13.5</ecNumber>
    </recommendedName>
</protein>
<keyword evidence="4 6" id="KW-0378">Hydrolase</keyword>
<evidence type="ECO:0000313" key="8">
    <source>
        <dbReference type="EMBL" id="RUO21349.1"/>
    </source>
</evidence>
<evidence type="ECO:0000256" key="4">
    <source>
        <dbReference type="ARBA" id="ARBA00022801"/>
    </source>
</evidence>
<dbReference type="Pfam" id="PF01612">
    <property type="entry name" value="DNA_pol_A_exo1"/>
    <property type="match status" value="1"/>
</dbReference>
<dbReference type="OrthoDB" id="9800549at2"/>
<name>A0A432VXF2_9GAMM</name>
<dbReference type="RefSeq" id="WP_126790326.1">
    <property type="nucleotide sequence ID" value="NZ_PIPI01000001.1"/>
</dbReference>
<evidence type="ECO:0000256" key="1">
    <source>
        <dbReference type="ARBA" id="ARBA00022490"/>
    </source>
</evidence>
<dbReference type="GO" id="GO:0005737">
    <property type="term" value="C:cytoplasm"/>
    <property type="evidence" value="ECO:0007669"/>
    <property type="project" value="UniProtKB-SubCell"/>
</dbReference>
<dbReference type="SMART" id="SM00341">
    <property type="entry name" value="HRDC"/>
    <property type="match status" value="1"/>
</dbReference>
<dbReference type="InterPro" id="IPR044876">
    <property type="entry name" value="HRDC_dom_sf"/>
</dbReference>
<dbReference type="InterPro" id="IPR036397">
    <property type="entry name" value="RNaseH_sf"/>
</dbReference>
<dbReference type="InterPro" id="IPR012337">
    <property type="entry name" value="RNaseH-like_sf"/>
</dbReference>
<evidence type="ECO:0000256" key="6">
    <source>
        <dbReference type="HAMAP-Rule" id="MF_01899"/>
    </source>
</evidence>
<dbReference type="GO" id="GO:0008408">
    <property type="term" value="F:3'-5' exonuclease activity"/>
    <property type="evidence" value="ECO:0007669"/>
    <property type="project" value="InterPro"/>
</dbReference>
<keyword evidence="2 6" id="KW-0819">tRNA processing</keyword>
<dbReference type="EC" id="3.1.13.5" evidence="6"/>
<accession>A0A432VXF2</accession>
<dbReference type="PANTHER" id="PTHR47649:SF1">
    <property type="entry name" value="RIBONUCLEASE D"/>
    <property type="match status" value="1"/>
</dbReference>
<evidence type="ECO:0000256" key="2">
    <source>
        <dbReference type="ARBA" id="ARBA00022694"/>
    </source>
</evidence>
<dbReference type="CDD" id="cd06142">
    <property type="entry name" value="RNaseD_exo"/>
    <property type="match status" value="1"/>
</dbReference>
<dbReference type="InterPro" id="IPR010997">
    <property type="entry name" value="HRDC-like_sf"/>
</dbReference>
<comment type="similarity">
    <text evidence="6">Belongs to the RNase D family.</text>
</comment>
<dbReference type="Pfam" id="PF00570">
    <property type="entry name" value="HRDC"/>
    <property type="match status" value="1"/>
</dbReference>
<dbReference type="GO" id="GO:0042780">
    <property type="term" value="P:tRNA 3'-end processing"/>
    <property type="evidence" value="ECO:0007669"/>
    <property type="project" value="UniProtKB-UniRule"/>
</dbReference>
<gene>
    <name evidence="6 8" type="primary">rnd</name>
    <name evidence="8" type="ORF">CWE06_00270</name>
</gene>
<comment type="cofactor">
    <cofactor evidence="6">
        <name>a divalent metal cation</name>
        <dbReference type="ChEBI" id="CHEBI:60240"/>
    </cofactor>
</comment>
<dbReference type="InterPro" id="IPR051086">
    <property type="entry name" value="RNase_D-like"/>
</dbReference>